<dbReference type="AlphaFoldDB" id="A0A1E7FJK5"/>
<dbReference type="KEGG" id="fcy:FRACYDRAFT_217142"/>
<sequence length="77" mass="8532">MAVIGVTFLIVKATNVVNGSAVIEKEDILEGLETICFVVLAVSNWFVAMEDQIPISLEDNSDEHKKDEELQAYESMT</sequence>
<name>A0A1E7FJK5_9STRA</name>
<reference evidence="1 2" key="1">
    <citation type="submission" date="2016-09" db="EMBL/GenBank/DDBJ databases">
        <title>Extensive genetic diversity and differential bi-allelic expression allows diatom success in the polar Southern Ocean.</title>
        <authorList>
            <consortium name="DOE Joint Genome Institute"/>
            <person name="Mock T."/>
            <person name="Otillar R.P."/>
            <person name="Strauss J."/>
            <person name="Dupont C."/>
            <person name="Frickenhaus S."/>
            <person name="Maumus F."/>
            <person name="Mcmullan M."/>
            <person name="Sanges R."/>
            <person name="Schmutz J."/>
            <person name="Toseland A."/>
            <person name="Valas R."/>
            <person name="Veluchamy A."/>
            <person name="Ward B.J."/>
            <person name="Allen A."/>
            <person name="Barry K."/>
            <person name="Falciatore A."/>
            <person name="Ferrante M."/>
            <person name="Fortunato A.E."/>
            <person name="Gloeckner G."/>
            <person name="Gruber A."/>
            <person name="Hipkin R."/>
            <person name="Janech M."/>
            <person name="Kroth P."/>
            <person name="Leese F."/>
            <person name="Lindquist E."/>
            <person name="Lyon B.R."/>
            <person name="Martin J."/>
            <person name="Mayer C."/>
            <person name="Parker M."/>
            <person name="Quesneville H."/>
            <person name="Raymond J."/>
            <person name="Uhlig C."/>
            <person name="Valentin K.U."/>
            <person name="Worden A.Z."/>
            <person name="Armbrust E.V."/>
            <person name="Bowler C."/>
            <person name="Green B."/>
            <person name="Moulton V."/>
            <person name="Van Oosterhout C."/>
            <person name="Grigoriev I."/>
        </authorList>
    </citation>
    <scope>NUCLEOTIDE SEQUENCE [LARGE SCALE GENOMIC DNA]</scope>
    <source>
        <strain evidence="1 2">CCMP1102</strain>
    </source>
</reference>
<organism evidence="1 2">
    <name type="scientific">Fragilariopsis cylindrus CCMP1102</name>
    <dbReference type="NCBI Taxonomy" id="635003"/>
    <lineage>
        <taxon>Eukaryota</taxon>
        <taxon>Sar</taxon>
        <taxon>Stramenopiles</taxon>
        <taxon>Ochrophyta</taxon>
        <taxon>Bacillariophyta</taxon>
        <taxon>Bacillariophyceae</taxon>
        <taxon>Bacillariophycidae</taxon>
        <taxon>Bacillariales</taxon>
        <taxon>Bacillariaceae</taxon>
        <taxon>Fragilariopsis</taxon>
    </lineage>
</organism>
<evidence type="ECO:0000313" key="1">
    <source>
        <dbReference type="EMBL" id="OEU18338.1"/>
    </source>
</evidence>
<evidence type="ECO:0000313" key="2">
    <source>
        <dbReference type="Proteomes" id="UP000095751"/>
    </source>
</evidence>
<dbReference type="EMBL" id="KV784356">
    <property type="protein sequence ID" value="OEU18338.1"/>
    <property type="molecule type" value="Genomic_DNA"/>
</dbReference>
<dbReference type="InParanoid" id="A0A1E7FJK5"/>
<gene>
    <name evidence="1" type="ORF">FRACYDRAFT_217142</name>
</gene>
<protein>
    <submittedName>
        <fullName evidence="1">Uncharacterized protein</fullName>
    </submittedName>
</protein>
<proteinExistence type="predicted"/>
<dbReference type="Proteomes" id="UP000095751">
    <property type="component" value="Unassembled WGS sequence"/>
</dbReference>
<accession>A0A1E7FJK5</accession>
<keyword evidence="2" id="KW-1185">Reference proteome</keyword>